<dbReference type="Gene3D" id="3.40.50.10320">
    <property type="entry name" value="LmbE-like"/>
    <property type="match status" value="1"/>
</dbReference>
<sequence length="843" mass="94936">MRKIQIQILLLFLAGISISFAQQPQKPNSVEIYNQIKKLNFLGSVLYLAAHPDDENTRLISYFANEMNARTGYLSLTRGDGGQNLIGPQLRELLGVIRTQELIEARKIDGGEQFFSRANDFGFSKNPNETLEIWDKDKVLADVVWTIRKFQPDIIVNRFDHRSPGTTHGHHTSSAMLSEESFKLTNDPKIYPEQLKYVKPWQVKRQFFNPSWWFYGSQEKFDAANKSKFVKLETGVYYNAIGKSNQEIAALSRSRHQSQGFGSTGVRGDETEYLELINGEYPKNRDELFDGIDTSWNRVANGKPVGELIAKIIANYDFNNPSASIPELTKAYVMVQALTDEHWKTTKAAAIKSIIAACSGLYLEAVASEQEATPGSSIRLSLEAINRCAVGMELVSVTSLPDNKTTVQNSVLKNNNDQKINLQIQLPTTIEYTQPYWLKEKASLGMYTVSNQEMIGIPDIIREVKVIFNVKINGVEIPFERTVVYKYNDGVKGEMYNFLDIVPEVTTSILERVLIFKDTKSKMIPVKVKAGKDNIAGNLQLELPKNWLVSPKQIPFTLEKKGTEQLFYFEVTAPSNPEETVAKSIVTFDNKRFDKDQTIIDYSHITKQMVLKSAESKCIRIDLRTNGDAIGYIMGAGDEVPESLTQMGYKVTLLKPEEITPEKLDSFAVVITGIRAYNTVSALANKQNILFNYVKSGKNMIVQYNTPHSLVTDKIAPYPLRISSDRVTEENAKIIFLAPNHPVLNSPNKITTKDFEGWTQEQGLYYPNDYDPAFTPILSSHDKGESPKKGALLVAPYGKGYYIYTGLSFFRELPEGVAGAYRLLSNMISLKQPIEAPQTELKK</sequence>
<dbReference type="RefSeq" id="WP_089050137.1">
    <property type="nucleotide sequence ID" value="NZ_FXTV01000022.1"/>
</dbReference>
<keyword evidence="3" id="KW-1185">Reference proteome</keyword>
<reference evidence="2 3" key="1">
    <citation type="submission" date="2016-11" db="EMBL/GenBank/DDBJ databases">
        <title>Whole genomes of Flavobacteriaceae.</title>
        <authorList>
            <person name="Stine C."/>
            <person name="Li C."/>
            <person name="Tadesse D."/>
        </authorList>
    </citation>
    <scope>NUCLEOTIDE SEQUENCE [LARGE SCALE GENOMIC DNA]</scope>
    <source>
        <strain evidence="2 3">DSM 18292</strain>
    </source>
</reference>
<dbReference type="InterPro" id="IPR024078">
    <property type="entry name" value="LmbE-like_dom_sf"/>
</dbReference>
<protein>
    <submittedName>
        <fullName evidence="2">LmbE family protein</fullName>
    </submittedName>
</protein>
<dbReference type="InterPro" id="IPR003737">
    <property type="entry name" value="GlcNAc_PI_deacetylase-related"/>
</dbReference>
<evidence type="ECO:0000313" key="3">
    <source>
        <dbReference type="Proteomes" id="UP000198345"/>
    </source>
</evidence>
<accession>A0A226HBG9</accession>
<keyword evidence="1" id="KW-0732">Signal</keyword>
<gene>
    <name evidence="2" type="ORF">B0A66_12305</name>
</gene>
<name>A0A226HBG9_9FLAO</name>
<evidence type="ECO:0000313" key="2">
    <source>
        <dbReference type="EMBL" id="OXA90991.1"/>
    </source>
</evidence>
<dbReference type="OrthoDB" id="9759749at2"/>
<organism evidence="2 3">
    <name type="scientific">Flavobacterium hercynium</name>
    <dbReference type="NCBI Taxonomy" id="387094"/>
    <lineage>
        <taxon>Bacteria</taxon>
        <taxon>Pseudomonadati</taxon>
        <taxon>Bacteroidota</taxon>
        <taxon>Flavobacteriia</taxon>
        <taxon>Flavobacteriales</taxon>
        <taxon>Flavobacteriaceae</taxon>
        <taxon>Flavobacterium</taxon>
    </lineage>
</organism>
<dbReference type="SUPFAM" id="SSF102588">
    <property type="entry name" value="LmbE-like"/>
    <property type="match status" value="1"/>
</dbReference>
<dbReference type="Pfam" id="PF02585">
    <property type="entry name" value="PIG-L"/>
    <property type="match status" value="1"/>
</dbReference>
<feature type="chain" id="PRO_5012172141" evidence="1">
    <location>
        <begin position="22"/>
        <end position="843"/>
    </location>
</feature>
<dbReference type="AlphaFoldDB" id="A0A226HBG9"/>
<dbReference type="EMBL" id="MUGW01000024">
    <property type="protein sequence ID" value="OXA90991.1"/>
    <property type="molecule type" value="Genomic_DNA"/>
</dbReference>
<proteinExistence type="predicted"/>
<dbReference type="SUPFAM" id="SSF52317">
    <property type="entry name" value="Class I glutamine amidotransferase-like"/>
    <property type="match status" value="1"/>
</dbReference>
<feature type="signal peptide" evidence="1">
    <location>
        <begin position="1"/>
        <end position="21"/>
    </location>
</feature>
<comment type="caution">
    <text evidence="2">The sequence shown here is derived from an EMBL/GenBank/DDBJ whole genome shotgun (WGS) entry which is preliminary data.</text>
</comment>
<dbReference type="InterPro" id="IPR029062">
    <property type="entry name" value="Class_I_gatase-like"/>
</dbReference>
<dbReference type="Proteomes" id="UP000198345">
    <property type="component" value="Unassembled WGS sequence"/>
</dbReference>
<evidence type="ECO:0000256" key="1">
    <source>
        <dbReference type="SAM" id="SignalP"/>
    </source>
</evidence>